<dbReference type="KEGG" id="cbei:LF65_03739"/>
<evidence type="ECO:0000313" key="2">
    <source>
        <dbReference type="Proteomes" id="UP000031866"/>
    </source>
</evidence>
<dbReference type="RefSeq" id="WP_041898009.1">
    <property type="nucleotide sequence ID" value="NZ_CP010086.2"/>
</dbReference>
<dbReference type="OrthoDB" id="9939513at2"/>
<evidence type="ECO:0000313" key="1">
    <source>
        <dbReference type="EMBL" id="AJH00294.1"/>
    </source>
</evidence>
<dbReference type="EMBL" id="CP010086">
    <property type="protein sequence ID" value="AJH00294.1"/>
    <property type="molecule type" value="Genomic_DNA"/>
</dbReference>
<accession>A0A0B5QTV0</accession>
<name>A0A0B5QTV0_CLOBE</name>
<reference evidence="2" key="1">
    <citation type="submission" date="2014-12" db="EMBL/GenBank/DDBJ databases">
        <title>Genome sequence of Clostridium beijerinckii strain 59B.</title>
        <authorList>
            <person name="Little G.T."/>
            <person name="Minton N.P."/>
        </authorList>
    </citation>
    <scope>NUCLEOTIDE SEQUENCE [LARGE SCALE GENOMIC DNA]</scope>
    <source>
        <strain evidence="2">59B</strain>
    </source>
</reference>
<dbReference type="AlphaFoldDB" id="A0A0B5QTV0"/>
<proteinExistence type="predicted"/>
<sequence>MKAYKCSKCTQLYYLDERFNRSIGIDARTNHIEKGDTELSKKNFKQIKSNGMKSLVRNS</sequence>
<dbReference type="Proteomes" id="UP000031866">
    <property type="component" value="Chromosome"/>
</dbReference>
<gene>
    <name evidence="1" type="ORF">LF65_03739</name>
</gene>
<protein>
    <submittedName>
        <fullName evidence="1">Uncharacterized protein</fullName>
    </submittedName>
</protein>
<organism evidence="1 2">
    <name type="scientific">Clostridium beijerinckii</name>
    <name type="common">Clostridium MP</name>
    <dbReference type="NCBI Taxonomy" id="1520"/>
    <lineage>
        <taxon>Bacteria</taxon>
        <taxon>Bacillati</taxon>
        <taxon>Bacillota</taxon>
        <taxon>Clostridia</taxon>
        <taxon>Eubacteriales</taxon>
        <taxon>Clostridiaceae</taxon>
        <taxon>Clostridium</taxon>
    </lineage>
</organism>